<sequence length="1591" mass="180362">MKELESSYFQANLNHDTWPWKCLCCLKFCDTDEAGDTAMDPVEDPVEEPDEDDSVDMGQFDPTEPMPDVPDEEDAFEPTDQPPTNGDGDTGMPDSGDPGPTDDPVPVTFPPVPPVKFPARPQNQVYTGGKPPKKKKPSDAGTDEPTESTLAEDPDSLWNTLEDIDIEVTDFPSPVLIDETPDPLVFESPTTNPNNIPLDDNGNEDYSNCTTQYNDLPIERPEIKTNNDALGNHLDEMNAVTNKINAYRQANGVDPLQIDWRYVQQAQDQCNWVANNLPKSDEVVSHQLNGYTIGGIAASHWTDRALLSPQLPDDAIELVVLSKFSDAVDTWLNSPFGHPDWLKSPQYKKMGFSWKSTIGYAGANGGVGFLWMSKDSTPTPEREQPDMGDPEDFSARETAHEIVSHKHVSPFKCADNPDGPDELVYDSNAKLPEAWYENLSIDDMASIDEVLRDSYDPVQYYESPAGPGTVFEPDSQPHLSKNSSVWPNPREMPIPSISTVYKYDNTTCGKYIDMYGGTAPTTSSSWIYKDSNPTPYEDVRIGETTTERRHRLAKEQQFLALLDNKYGNLKTPPTLPVWVNIDKWNDARVAQDRVETEEEVLYADFGKLIYELAYTLDMSEVKDPYGVPFDRPQDFIVFNYWLYHRQQFGVESIPVVNGEIDFGAIPGERMNFQPNTGEHWDYVDDFALTNADFPFPPGILDDDSPRRVLEQMWLIDSELIDERQGNTQETVYFKGSDFASYSFNNDFPYNGSLERIPTEEFFTFYAYHPYEYLYEFAKAYAARWGASVLAYTLELFNVYHELSGRSFEFPVDFPALNLKNRLPIQIDDVIAEYMNSHILDPMYETERSMKLYLGMAYYSLMSRLPLKGTDLIGPGTFPRLRLVAPEATHEGTYTRSCGTEFYTTDGSFPPYIPADIDFQTNMRSVLFYQEKLNNLSIARTQFGGNQDTGTKFLFLTWMFRNRPADRSMHDHLIGDVTSYSEAFSAVMPLTYSRPNAFTGATPFIWDDRRPFFEWRVRVKRGVEGFDTLLPDDLFDTWTPGTPIVMADYPNPVGHVETMSTHITGPVSASYYTKFPVPGDLDDTNLIPGEPITMMDYVYNWMYKDFDIDLQNASTPEEAASLLTVSDLHSEPFHSVWDASDTLKLLTWYMTKRKHPDMYRMCPGEVNLTLPDTKTTVDDYMKTLRRLNNAEWDYFFGAADPEVSNEMVYFSHAYSKLPLEFPDLTAIDETDLTDSKFDSHVNHTSKLSKYFHQRSLLVAEAKKLSEEPQTSAGVINDNADPTFMVELQNAKHWVCNDPNMGEFILWLNGERLKLSREPLIYHAHLTACAQRHAEDMLYRDYLSVEAIEPSPHGVTTQQRKVASYWMNTAVSNAAVAKGWTLQECIDFLIADVAQFEILMSPEFKYAGLGYQYTPPYSESKFCVSLAGPVVNIAIEGRKYLDVPEMPPYCSTETDEFLRTLYPEPPYLKPKSSKAGEGDVAPYFYGGDQTINGIIRVTSKRDCNKCLHDSLLYPYKDTILIRFKAYEKVTMSATCHTNREYQMEEGSDFGKFQTYNKGPNATKIASARIAVRGNPGLASATKIRTPTTKTPGH</sequence>
<feature type="compositionally biased region" description="Low complexity" evidence="1">
    <location>
        <begin position="86"/>
        <end position="100"/>
    </location>
</feature>
<protein>
    <recommendedName>
        <fullName evidence="2">SCP domain-containing protein</fullName>
    </recommendedName>
</protein>
<dbReference type="CDD" id="cd05379">
    <property type="entry name" value="CAP_bacterial"/>
    <property type="match status" value="1"/>
</dbReference>
<feature type="compositionally biased region" description="Pro residues" evidence="1">
    <location>
        <begin position="101"/>
        <end position="116"/>
    </location>
</feature>
<dbReference type="PANTHER" id="PTHR31157:SF1">
    <property type="entry name" value="SCP DOMAIN-CONTAINING PROTEIN"/>
    <property type="match status" value="1"/>
</dbReference>
<evidence type="ECO:0000313" key="3">
    <source>
        <dbReference type="EMBL" id="CAB9511451.1"/>
    </source>
</evidence>
<dbReference type="Pfam" id="PF00188">
    <property type="entry name" value="CAP"/>
    <property type="match status" value="1"/>
</dbReference>
<gene>
    <name evidence="3" type="ORF">SEMRO_485_G152500.1</name>
</gene>
<reference evidence="3" key="1">
    <citation type="submission" date="2020-06" db="EMBL/GenBank/DDBJ databases">
        <authorList>
            <consortium name="Plant Systems Biology data submission"/>
        </authorList>
    </citation>
    <scope>NUCLEOTIDE SEQUENCE</scope>
    <source>
        <strain evidence="3">D6</strain>
    </source>
</reference>
<organism evidence="3 4">
    <name type="scientific">Seminavis robusta</name>
    <dbReference type="NCBI Taxonomy" id="568900"/>
    <lineage>
        <taxon>Eukaryota</taxon>
        <taxon>Sar</taxon>
        <taxon>Stramenopiles</taxon>
        <taxon>Ochrophyta</taxon>
        <taxon>Bacillariophyta</taxon>
        <taxon>Bacillariophyceae</taxon>
        <taxon>Bacillariophycidae</taxon>
        <taxon>Naviculales</taxon>
        <taxon>Naviculaceae</taxon>
        <taxon>Seminavis</taxon>
    </lineage>
</organism>
<evidence type="ECO:0000256" key="1">
    <source>
        <dbReference type="SAM" id="MobiDB-lite"/>
    </source>
</evidence>
<comment type="caution">
    <text evidence="3">The sequence shown here is derived from an EMBL/GenBank/DDBJ whole genome shotgun (WGS) entry which is preliminary data.</text>
</comment>
<name>A0A9N8HEQ6_9STRA</name>
<dbReference type="InterPro" id="IPR035940">
    <property type="entry name" value="CAP_sf"/>
</dbReference>
<feature type="domain" description="SCP" evidence="2">
    <location>
        <begin position="242"/>
        <end position="355"/>
    </location>
</feature>
<dbReference type="InterPro" id="IPR014044">
    <property type="entry name" value="CAP_dom"/>
</dbReference>
<keyword evidence="4" id="KW-1185">Reference proteome</keyword>
<accession>A0A9N8HEQ6</accession>
<dbReference type="PANTHER" id="PTHR31157">
    <property type="entry name" value="SCP DOMAIN-CONTAINING PROTEIN"/>
    <property type="match status" value="1"/>
</dbReference>
<evidence type="ECO:0000259" key="2">
    <source>
        <dbReference type="Pfam" id="PF00188"/>
    </source>
</evidence>
<feature type="compositionally biased region" description="Acidic residues" evidence="1">
    <location>
        <begin position="37"/>
        <end position="55"/>
    </location>
</feature>
<evidence type="ECO:0000313" key="4">
    <source>
        <dbReference type="Proteomes" id="UP001153069"/>
    </source>
</evidence>
<proteinExistence type="predicted"/>
<feature type="region of interest" description="Disordered" evidence="1">
    <location>
        <begin position="37"/>
        <end position="156"/>
    </location>
</feature>
<feature type="compositionally biased region" description="Acidic residues" evidence="1">
    <location>
        <begin position="141"/>
        <end position="155"/>
    </location>
</feature>
<dbReference type="EMBL" id="CAICTM010000484">
    <property type="protein sequence ID" value="CAB9511451.1"/>
    <property type="molecule type" value="Genomic_DNA"/>
</dbReference>
<dbReference type="Gene3D" id="3.40.33.10">
    <property type="entry name" value="CAP"/>
    <property type="match status" value="2"/>
</dbReference>
<dbReference type="Proteomes" id="UP001153069">
    <property type="component" value="Unassembled WGS sequence"/>
</dbReference>
<dbReference type="SUPFAM" id="SSF55797">
    <property type="entry name" value="PR-1-like"/>
    <property type="match status" value="1"/>
</dbReference>